<dbReference type="Gene3D" id="3.30.40.10">
    <property type="entry name" value="Zinc/RING finger domain, C3HC4 (zinc finger)"/>
    <property type="match status" value="1"/>
</dbReference>
<dbReference type="OrthoDB" id="428577at2759"/>
<dbReference type="STRING" id="4795.A0A225VBF3"/>
<keyword evidence="1" id="KW-0863">Zinc-finger</keyword>
<sequence length="331" mass="36920">MLHGVKVNSKCLLSCLVPELMGSSPRLIAVTRSRVNGASIVVFVKMITGKTASIECMSTDTVGYVKSRVEKKYGISTNDQCLTYGGKQLRDHFTLTTYNVNNMKTLLLSTKMLGGFSGPVSRTFADVSDGSLITRINFSDDAPEWRLCCEGLNIEGRCRNRMCRAYRKMVIATKDFEMFNLIRDDNVRCPMCQHKVKPLTCGLHDCSWRYEGVKNADKLSVCSQWQEAKGYVYYRFAADEKNGTVEWASLLMVVKPIADSVSAKLTSSTTSVHVSTDDVCSICWSPFGSPVKRPTTSLCGHNFHQVCSDEWAKACAYNHTQPSCPICRRTE</sequence>
<accession>A0A225VBF3</accession>
<dbReference type="GO" id="GO:0008270">
    <property type="term" value="F:zinc ion binding"/>
    <property type="evidence" value="ECO:0007669"/>
    <property type="project" value="UniProtKB-KW"/>
</dbReference>
<dbReference type="PANTHER" id="PTHR10666">
    <property type="entry name" value="UBIQUITIN"/>
    <property type="match status" value="1"/>
</dbReference>
<evidence type="ECO:0000259" key="2">
    <source>
        <dbReference type="PROSITE" id="PS50053"/>
    </source>
</evidence>
<dbReference type="Pfam" id="PF00240">
    <property type="entry name" value="ubiquitin"/>
    <property type="match status" value="1"/>
</dbReference>
<dbReference type="Gene3D" id="3.10.20.90">
    <property type="entry name" value="Phosphatidylinositol 3-kinase Catalytic Subunit, Chain A, domain 1"/>
    <property type="match status" value="1"/>
</dbReference>
<dbReference type="AlphaFoldDB" id="A0A225VBF3"/>
<dbReference type="Pfam" id="PF13639">
    <property type="entry name" value="zf-RING_2"/>
    <property type="match status" value="1"/>
</dbReference>
<keyword evidence="1" id="KW-0862">Zinc</keyword>
<dbReference type="SMART" id="SM00213">
    <property type="entry name" value="UBQ"/>
    <property type="match status" value="1"/>
</dbReference>
<dbReference type="PROSITE" id="PS50053">
    <property type="entry name" value="UBIQUITIN_2"/>
    <property type="match status" value="1"/>
</dbReference>
<protein>
    <submittedName>
        <fullName evidence="4">Ubiquitin family protein</fullName>
    </submittedName>
</protein>
<dbReference type="SUPFAM" id="SSF54236">
    <property type="entry name" value="Ubiquitin-like"/>
    <property type="match status" value="1"/>
</dbReference>
<reference evidence="5" key="1">
    <citation type="submission" date="2017-03" db="EMBL/GenBank/DDBJ databases">
        <title>Phytopthora megakarya and P. palmivora, two closely related causual agents of cacao black pod achieved similar genome size and gene model numbers by different mechanisms.</title>
        <authorList>
            <person name="Ali S."/>
            <person name="Shao J."/>
            <person name="Larry D.J."/>
            <person name="Kronmiller B."/>
            <person name="Shen D."/>
            <person name="Strem M.D."/>
            <person name="Melnick R.L."/>
            <person name="Guiltinan M.J."/>
            <person name="Tyler B.M."/>
            <person name="Meinhardt L.W."/>
            <person name="Bailey B.A."/>
        </authorList>
    </citation>
    <scope>NUCLEOTIDE SEQUENCE [LARGE SCALE GENOMIC DNA]</scope>
    <source>
        <strain evidence="5">zdho120</strain>
    </source>
</reference>
<dbReference type="SMART" id="SM00184">
    <property type="entry name" value="RING"/>
    <property type="match status" value="1"/>
</dbReference>
<comment type="caution">
    <text evidence="4">The sequence shown here is derived from an EMBL/GenBank/DDBJ whole genome shotgun (WGS) entry which is preliminary data.</text>
</comment>
<name>A0A225VBF3_9STRA</name>
<keyword evidence="5" id="KW-1185">Reference proteome</keyword>
<dbReference type="InterPro" id="IPR000626">
    <property type="entry name" value="Ubiquitin-like_dom"/>
</dbReference>
<keyword evidence="1" id="KW-0479">Metal-binding</keyword>
<gene>
    <name evidence="4" type="ORF">PHMEG_00025303</name>
</gene>
<proteinExistence type="predicted"/>
<dbReference type="InterPro" id="IPR019956">
    <property type="entry name" value="Ubiquitin_dom"/>
</dbReference>
<dbReference type="EMBL" id="NBNE01005769">
    <property type="protein sequence ID" value="OWZ03036.1"/>
    <property type="molecule type" value="Genomic_DNA"/>
</dbReference>
<evidence type="ECO:0000313" key="4">
    <source>
        <dbReference type="EMBL" id="OWZ03036.1"/>
    </source>
</evidence>
<dbReference type="CDD" id="cd16448">
    <property type="entry name" value="RING-H2"/>
    <property type="match status" value="1"/>
</dbReference>
<dbReference type="Proteomes" id="UP000198211">
    <property type="component" value="Unassembled WGS sequence"/>
</dbReference>
<evidence type="ECO:0000256" key="1">
    <source>
        <dbReference type="PROSITE-ProRule" id="PRU00175"/>
    </source>
</evidence>
<dbReference type="PROSITE" id="PS50089">
    <property type="entry name" value="ZF_RING_2"/>
    <property type="match status" value="1"/>
</dbReference>
<feature type="domain" description="Ubiquitin-like" evidence="2">
    <location>
        <begin position="40"/>
        <end position="115"/>
    </location>
</feature>
<organism evidence="4 5">
    <name type="scientific">Phytophthora megakarya</name>
    <dbReference type="NCBI Taxonomy" id="4795"/>
    <lineage>
        <taxon>Eukaryota</taxon>
        <taxon>Sar</taxon>
        <taxon>Stramenopiles</taxon>
        <taxon>Oomycota</taxon>
        <taxon>Peronosporomycetes</taxon>
        <taxon>Peronosporales</taxon>
        <taxon>Peronosporaceae</taxon>
        <taxon>Phytophthora</taxon>
    </lineage>
</organism>
<dbReference type="InterPro" id="IPR013083">
    <property type="entry name" value="Znf_RING/FYVE/PHD"/>
</dbReference>
<dbReference type="SUPFAM" id="SSF57850">
    <property type="entry name" value="RING/U-box"/>
    <property type="match status" value="1"/>
</dbReference>
<dbReference type="InterPro" id="IPR001841">
    <property type="entry name" value="Znf_RING"/>
</dbReference>
<dbReference type="InterPro" id="IPR050158">
    <property type="entry name" value="Ubiquitin_ubiquitin-like"/>
</dbReference>
<evidence type="ECO:0000259" key="3">
    <source>
        <dbReference type="PROSITE" id="PS50089"/>
    </source>
</evidence>
<dbReference type="PRINTS" id="PR00348">
    <property type="entry name" value="UBIQUITIN"/>
</dbReference>
<feature type="domain" description="RING-type" evidence="3">
    <location>
        <begin position="280"/>
        <end position="328"/>
    </location>
</feature>
<evidence type="ECO:0000313" key="5">
    <source>
        <dbReference type="Proteomes" id="UP000198211"/>
    </source>
</evidence>
<dbReference type="InterPro" id="IPR029071">
    <property type="entry name" value="Ubiquitin-like_domsf"/>
</dbReference>